<protein>
    <recommendedName>
        <fullName evidence="4">MarR family transcriptional regulator</fullName>
    </recommendedName>
</protein>
<gene>
    <name evidence="2" type="ORF">K8U61_04975</name>
</gene>
<name>A0ABS7U981_9ACTN</name>
<organism evidence="2 3">
    <name type="scientific">Nocardioides mangrovi</name>
    <dbReference type="NCBI Taxonomy" id="2874580"/>
    <lineage>
        <taxon>Bacteria</taxon>
        <taxon>Bacillati</taxon>
        <taxon>Actinomycetota</taxon>
        <taxon>Actinomycetes</taxon>
        <taxon>Propionibacteriales</taxon>
        <taxon>Nocardioidaceae</taxon>
        <taxon>Nocardioides</taxon>
    </lineage>
</organism>
<dbReference type="Proteomes" id="UP000780875">
    <property type="component" value="Unassembled WGS sequence"/>
</dbReference>
<reference evidence="2 3" key="1">
    <citation type="submission" date="2021-09" db="EMBL/GenBank/DDBJ databases">
        <title>Whole genome sequence of Nocardioides sp. GBK3QG-3.</title>
        <authorList>
            <person name="Tuo L."/>
        </authorList>
    </citation>
    <scope>NUCLEOTIDE SEQUENCE [LARGE SCALE GENOMIC DNA]</scope>
    <source>
        <strain evidence="2 3">GBK3QG-3</strain>
    </source>
</reference>
<evidence type="ECO:0000256" key="1">
    <source>
        <dbReference type="SAM" id="MobiDB-lite"/>
    </source>
</evidence>
<dbReference type="RefSeq" id="WP_224121855.1">
    <property type="nucleotide sequence ID" value="NZ_JAIQZJ010000001.1"/>
</dbReference>
<comment type="caution">
    <text evidence="2">The sequence shown here is derived from an EMBL/GenBank/DDBJ whole genome shotgun (WGS) entry which is preliminary data.</text>
</comment>
<keyword evidence="3" id="KW-1185">Reference proteome</keyword>
<proteinExistence type="predicted"/>
<evidence type="ECO:0000313" key="2">
    <source>
        <dbReference type="EMBL" id="MBZ5737506.1"/>
    </source>
</evidence>
<sequence length="86" mass="9672">MGRIDQQVAEHLALSPHDRVYRRELRAQLPAGTVKPRPGGGKHNSVSSKVRDSLCLFERHGWIRRDAEAAAVEILDRAALWEFSQG</sequence>
<accession>A0ABS7U981</accession>
<dbReference type="EMBL" id="JAIQZJ010000001">
    <property type="protein sequence ID" value="MBZ5737506.1"/>
    <property type="molecule type" value="Genomic_DNA"/>
</dbReference>
<feature type="region of interest" description="Disordered" evidence="1">
    <location>
        <begin position="28"/>
        <end position="47"/>
    </location>
</feature>
<evidence type="ECO:0000313" key="3">
    <source>
        <dbReference type="Proteomes" id="UP000780875"/>
    </source>
</evidence>
<evidence type="ECO:0008006" key="4">
    <source>
        <dbReference type="Google" id="ProtNLM"/>
    </source>
</evidence>